<feature type="transmembrane region" description="Helical" evidence="1">
    <location>
        <begin position="7"/>
        <end position="30"/>
    </location>
</feature>
<reference evidence="2 3" key="1">
    <citation type="submission" date="2018-06" db="EMBL/GenBank/DDBJ databases">
        <authorList>
            <consortium name="Pathogen Informatics"/>
            <person name="Doyle S."/>
        </authorList>
    </citation>
    <scope>NUCLEOTIDE SEQUENCE [LARGE SCALE GENOMIC DNA]</scope>
    <source>
        <strain evidence="2 3">NCTC7915</strain>
    </source>
</reference>
<evidence type="ECO:0000313" key="2">
    <source>
        <dbReference type="EMBL" id="STD09819.1"/>
    </source>
</evidence>
<dbReference type="Proteomes" id="UP000254118">
    <property type="component" value="Unassembled WGS sequence"/>
</dbReference>
<gene>
    <name evidence="2" type="ORF">NCTC7915_01236</name>
</gene>
<dbReference type="RefSeq" id="WP_115030644.1">
    <property type="nucleotide sequence ID" value="NZ_UFYA01000001.1"/>
</dbReference>
<accession>A0AA46BN96</accession>
<feature type="transmembrane region" description="Helical" evidence="1">
    <location>
        <begin position="36"/>
        <end position="55"/>
    </location>
</feature>
<keyword evidence="1" id="KW-0472">Membrane</keyword>
<name>A0AA46BN96_9MICO</name>
<proteinExistence type="predicted"/>
<dbReference type="EMBL" id="UFYA01000001">
    <property type="protein sequence ID" value="STD09819.1"/>
    <property type="molecule type" value="Genomic_DNA"/>
</dbReference>
<comment type="caution">
    <text evidence="2">The sequence shown here is derived from an EMBL/GenBank/DDBJ whole genome shotgun (WGS) entry which is preliminary data.</text>
</comment>
<evidence type="ECO:0000313" key="3">
    <source>
        <dbReference type="Proteomes" id="UP000254118"/>
    </source>
</evidence>
<protein>
    <submittedName>
        <fullName evidence="2">Uncharacterized protein</fullName>
    </submittedName>
</protein>
<dbReference type="AlphaFoldDB" id="A0AA46BN96"/>
<organism evidence="2 3">
    <name type="scientific">Dermatophilus congolensis</name>
    <dbReference type="NCBI Taxonomy" id="1863"/>
    <lineage>
        <taxon>Bacteria</taxon>
        <taxon>Bacillati</taxon>
        <taxon>Actinomycetota</taxon>
        <taxon>Actinomycetes</taxon>
        <taxon>Micrococcales</taxon>
        <taxon>Dermatophilaceae</taxon>
        <taxon>Dermatophilus</taxon>
    </lineage>
</organism>
<sequence>MKQSYKIFLACMTIIVLLGIALILAVALPFSQGGSAPAGLLVTLGVLLVGVAILARAARPDLPSSPQS</sequence>
<keyword evidence="1" id="KW-0812">Transmembrane</keyword>
<keyword evidence="1" id="KW-1133">Transmembrane helix</keyword>
<evidence type="ECO:0000256" key="1">
    <source>
        <dbReference type="SAM" id="Phobius"/>
    </source>
</evidence>